<accession>A0A0U2QLF3</accession>
<evidence type="ECO:0000256" key="1">
    <source>
        <dbReference type="SAM" id="MobiDB-lite"/>
    </source>
</evidence>
<gene>
    <name evidence="2" type="primary">cbbL</name>
</gene>
<proteinExistence type="predicted"/>
<evidence type="ECO:0000313" key="2">
    <source>
        <dbReference type="EMBL" id="ALO24378.1"/>
    </source>
</evidence>
<protein>
    <submittedName>
        <fullName evidence="2">Ribulose-1,5-bisphosphate carboxylase/oxygenase large subunit</fullName>
    </submittedName>
</protein>
<name>A0A0U2QLF3_9GAMM</name>
<feature type="non-terminal residue" evidence="2">
    <location>
        <position position="101"/>
    </location>
</feature>
<feature type="region of interest" description="Disordered" evidence="1">
    <location>
        <begin position="52"/>
        <end position="101"/>
    </location>
</feature>
<organism evidence="2">
    <name type="scientific">Methylococcus sp. LS7-MC</name>
    <dbReference type="NCBI Taxonomy" id="1751900"/>
    <lineage>
        <taxon>Bacteria</taxon>
        <taxon>Pseudomonadati</taxon>
        <taxon>Pseudomonadota</taxon>
        <taxon>Gammaproteobacteria</taxon>
        <taxon>Methylococcales</taxon>
        <taxon>Methylococcaceae</taxon>
        <taxon>Methylococcus</taxon>
    </lineage>
</organism>
<reference evidence="2" key="1">
    <citation type="submission" date="2015-02" db="EMBL/GenBank/DDBJ databases">
        <title>Nitrate-dependent and thermophilic type x methanotroph.</title>
        <authorList>
            <person name="Islam T."/>
            <person name="Larsen O."/>
            <person name="Torsvik V."/>
            <person name="Ovreas L."/>
            <person name="Panosyan H."/>
            <person name="Birkeland N.-K."/>
            <person name="Murrell J.C."/>
            <person name="Bodrossy L."/>
        </authorList>
    </citation>
    <scope>NUCLEOTIDE SEQUENCE</scope>
    <source>
        <strain evidence="2">LS7-MC</strain>
    </source>
</reference>
<dbReference type="AlphaFoldDB" id="A0A0U2QLF3"/>
<feature type="non-terminal residue" evidence="2">
    <location>
        <position position="1"/>
    </location>
</feature>
<dbReference type="EMBL" id="KP843193">
    <property type="protein sequence ID" value="ALO24378.1"/>
    <property type="molecule type" value="Genomic_DNA"/>
</dbReference>
<sequence>CLCQDLRWSTPRHPGRTRHPQQVWPAALGLHHQAETRSFRQELRSRRIRVSARRPRLHQGRRECQQPTLHALAPALRLRHGGDRKSRNRNRRAQGPLPQRD</sequence>
<feature type="region of interest" description="Disordered" evidence="1">
    <location>
        <begin position="1"/>
        <end position="20"/>
    </location>
</feature>